<dbReference type="EMBL" id="BPLQ01008249">
    <property type="protein sequence ID" value="GIY36128.1"/>
    <property type="molecule type" value="Genomic_DNA"/>
</dbReference>
<feature type="region of interest" description="Disordered" evidence="1">
    <location>
        <begin position="1"/>
        <end position="36"/>
    </location>
</feature>
<feature type="compositionally biased region" description="Basic and acidic residues" evidence="1">
    <location>
        <begin position="1"/>
        <end position="10"/>
    </location>
</feature>
<evidence type="ECO:0000313" key="2">
    <source>
        <dbReference type="EMBL" id="GIY36128.1"/>
    </source>
</evidence>
<evidence type="ECO:0000313" key="3">
    <source>
        <dbReference type="Proteomes" id="UP001054837"/>
    </source>
</evidence>
<protein>
    <submittedName>
        <fullName evidence="2">Uncharacterized protein</fullName>
    </submittedName>
</protein>
<proteinExistence type="predicted"/>
<dbReference type="Proteomes" id="UP001054837">
    <property type="component" value="Unassembled WGS sequence"/>
</dbReference>
<sequence length="99" mass="11218">MLISTKREPRPINTGSGHSQTRSCDERASLEVSSRAKSVTRCRTSNCYRGVRTSITQRDWRVATPVPNQTGGRHNMNRLRTPPTPPHSWCPRRNFTGVN</sequence>
<dbReference type="AlphaFoldDB" id="A0AAV4SNV8"/>
<reference evidence="2 3" key="1">
    <citation type="submission" date="2021-06" db="EMBL/GenBank/DDBJ databases">
        <title>Caerostris darwini draft genome.</title>
        <authorList>
            <person name="Kono N."/>
            <person name="Arakawa K."/>
        </authorList>
    </citation>
    <scope>NUCLEOTIDE SEQUENCE [LARGE SCALE GENOMIC DNA]</scope>
</reference>
<evidence type="ECO:0000256" key="1">
    <source>
        <dbReference type="SAM" id="MobiDB-lite"/>
    </source>
</evidence>
<accession>A0AAV4SNV8</accession>
<gene>
    <name evidence="2" type="ORF">CDAR_479751</name>
</gene>
<keyword evidence="3" id="KW-1185">Reference proteome</keyword>
<feature type="compositionally biased region" description="Polar residues" evidence="1">
    <location>
        <begin position="13"/>
        <end position="22"/>
    </location>
</feature>
<name>A0AAV4SNV8_9ARAC</name>
<feature type="region of interest" description="Disordered" evidence="1">
    <location>
        <begin position="62"/>
        <end position="99"/>
    </location>
</feature>
<organism evidence="2 3">
    <name type="scientific">Caerostris darwini</name>
    <dbReference type="NCBI Taxonomy" id="1538125"/>
    <lineage>
        <taxon>Eukaryota</taxon>
        <taxon>Metazoa</taxon>
        <taxon>Ecdysozoa</taxon>
        <taxon>Arthropoda</taxon>
        <taxon>Chelicerata</taxon>
        <taxon>Arachnida</taxon>
        <taxon>Araneae</taxon>
        <taxon>Araneomorphae</taxon>
        <taxon>Entelegynae</taxon>
        <taxon>Araneoidea</taxon>
        <taxon>Araneidae</taxon>
        <taxon>Caerostris</taxon>
    </lineage>
</organism>
<comment type="caution">
    <text evidence="2">The sequence shown here is derived from an EMBL/GenBank/DDBJ whole genome shotgun (WGS) entry which is preliminary data.</text>
</comment>